<comment type="caution">
    <text evidence="4">The sequence shown here is derived from an EMBL/GenBank/DDBJ whole genome shotgun (WGS) entry which is preliminary data.</text>
</comment>
<dbReference type="Gene3D" id="1.10.238.10">
    <property type="entry name" value="EF-hand"/>
    <property type="match status" value="1"/>
</dbReference>
<evidence type="ECO:0000313" key="5">
    <source>
        <dbReference type="Proteomes" id="UP001597090"/>
    </source>
</evidence>
<dbReference type="RefSeq" id="WP_386813235.1">
    <property type="nucleotide sequence ID" value="NZ_JBHTIH010000007.1"/>
</dbReference>
<dbReference type="Pfam" id="PF13202">
    <property type="entry name" value="EF-hand_5"/>
    <property type="match status" value="2"/>
</dbReference>
<dbReference type="InterPro" id="IPR002048">
    <property type="entry name" value="EF_hand_dom"/>
</dbReference>
<accession>A0ABW2YQ48</accession>
<proteinExistence type="predicted"/>
<feature type="region of interest" description="Disordered" evidence="1">
    <location>
        <begin position="105"/>
        <end position="125"/>
    </location>
</feature>
<sequence>MPWRRRVRDRARPWSGRHLCVAAAALLTSSAALAQVRASSDYLGKMDSNADGRVALAEYQDWMGYAFARMDRDGDGVLTPAELPGGRGKPVHLAAHRESLAAAFRRQDRNRDGALDARELAAPPQ</sequence>
<dbReference type="Proteomes" id="UP001597090">
    <property type="component" value="Unassembled WGS sequence"/>
</dbReference>
<keyword evidence="5" id="KW-1185">Reference proteome</keyword>
<dbReference type="InterPro" id="IPR011992">
    <property type="entry name" value="EF-hand-dom_pair"/>
</dbReference>
<organism evidence="4 5">
    <name type="scientific">Lysobacter koreensis</name>
    <dbReference type="NCBI Taxonomy" id="266122"/>
    <lineage>
        <taxon>Bacteria</taxon>
        <taxon>Pseudomonadati</taxon>
        <taxon>Pseudomonadota</taxon>
        <taxon>Gammaproteobacteria</taxon>
        <taxon>Lysobacterales</taxon>
        <taxon>Lysobacteraceae</taxon>
        <taxon>Lysobacter</taxon>
    </lineage>
</organism>
<dbReference type="SUPFAM" id="SSF47473">
    <property type="entry name" value="EF-hand"/>
    <property type="match status" value="1"/>
</dbReference>
<feature type="signal peptide" evidence="2">
    <location>
        <begin position="1"/>
        <end position="34"/>
    </location>
</feature>
<reference evidence="5" key="1">
    <citation type="journal article" date="2019" name="Int. J. Syst. Evol. Microbiol.">
        <title>The Global Catalogue of Microorganisms (GCM) 10K type strain sequencing project: providing services to taxonomists for standard genome sequencing and annotation.</title>
        <authorList>
            <consortium name="The Broad Institute Genomics Platform"/>
            <consortium name="The Broad Institute Genome Sequencing Center for Infectious Disease"/>
            <person name="Wu L."/>
            <person name="Ma J."/>
        </authorList>
    </citation>
    <scope>NUCLEOTIDE SEQUENCE [LARGE SCALE GENOMIC DNA]</scope>
    <source>
        <strain evidence="5">CCUG 55491</strain>
    </source>
</reference>
<dbReference type="PROSITE" id="PS50222">
    <property type="entry name" value="EF_HAND_2"/>
    <property type="match status" value="1"/>
</dbReference>
<evidence type="ECO:0000256" key="1">
    <source>
        <dbReference type="SAM" id="MobiDB-lite"/>
    </source>
</evidence>
<dbReference type="InterPro" id="IPR018247">
    <property type="entry name" value="EF_Hand_1_Ca_BS"/>
</dbReference>
<keyword evidence="2" id="KW-0732">Signal</keyword>
<feature type="domain" description="EF-hand" evidence="3">
    <location>
        <begin position="95"/>
        <end position="125"/>
    </location>
</feature>
<dbReference type="EMBL" id="JBHTIH010000007">
    <property type="protein sequence ID" value="MFD0740146.1"/>
    <property type="molecule type" value="Genomic_DNA"/>
</dbReference>
<feature type="chain" id="PRO_5046518547" evidence="2">
    <location>
        <begin position="35"/>
        <end position="125"/>
    </location>
</feature>
<evidence type="ECO:0000256" key="2">
    <source>
        <dbReference type="SAM" id="SignalP"/>
    </source>
</evidence>
<feature type="compositionally biased region" description="Basic and acidic residues" evidence="1">
    <location>
        <begin position="105"/>
        <end position="119"/>
    </location>
</feature>
<evidence type="ECO:0000259" key="3">
    <source>
        <dbReference type="PROSITE" id="PS50222"/>
    </source>
</evidence>
<evidence type="ECO:0000313" key="4">
    <source>
        <dbReference type="EMBL" id="MFD0740146.1"/>
    </source>
</evidence>
<protein>
    <submittedName>
        <fullName evidence="4">EF-hand domain-containing protein</fullName>
    </submittedName>
</protein>
<name>A0ABW2YQ48_9GAMM</name>
<dbReference type="PROSITE" id="PS00018">
    <property type="entry name" value="EF_HAND_1"/>
    <property type="match status" value="2"/>
</dbReference>
<gene>
    <name evidence="4" type="ORF">ACFQZQ_12755</name>
</gene>